<dbReference type="EMBL" id="JAEHTE010000078">
    <property type="protein sequence ID" value="MBI6888345.1"/>
    <property type="molecule type" value="Genomic_DNA"/>
</dbReference>
<dbReference type="AlphaFoldDB" id="A0A8I1EJZ8"/>
<gene>
    <name evidence="1" type="ORF">JEU22_30980</name>
</gene>
<proteinExistence type="predicted"/>
<dbReference type="NCBIfam" id="TIGR03696">
    <property type="entry name" value="Rhs_assc_core"/>
    <property type="match status" value="1"/>
</dbReference>
<dbReference type="Proteomes" id="UP000637061">
    <property type="component" value="Unassembled WGS sequence"/>
</dbReference>
<sequence>MNDQSKAVSRQRLGHTLLAYTPFGFLQCIESATRLAFNGQWLERGTQGYLLGSGKRLFNPALMRFSSPDSLSPFGRGGVNAYMYCGGDPVNHTDPSGNAGVKTGFGKFMKQKNVNLAQRTRAKKFLREPMQAIAEQKGTFRFTVKVGSSYIEVNVVDGSFSYASRTSFDLLSNPAKYQKNGIEVSLDHVPMMPVGRGFSSTMDLVPKEKTSAMPPITPQHPQLPAAGANLRANLPIDATIDSSEA</sequence>
<name>A0A8I1EJZ8_PSEPU</name>
<dbReference type="Gene3D" id="2.180.10.10">
    <property type="entry name" value="RHS repeat-associated core"/>
    <property type="match status" value="1"/>
</dbReference>
<dbReference type="SUPFAM" id="SSF56399">
    <property type="entry name" value="ADP-ribosylation"/>
    <property type="match status" value="1"/>
</dbReference>
<dbReference type="InterPro" id="IPR022385">
    <property type="entry name" value="Rhs_assc_core"/>
</dbReference>
<organism evidence="1 2">
    <name type="scientific">Pseudomonas putida</name>
    <name type="common">Arthrobacter siderocapsulatus</name>
    <dbReference type="NCBI Taxonomy" id="303"/>
    <lineage>
        <taxon>Bacteria</taxon>
        <taxon>Pseudomonadati</taxon>
        <taxon>Pseudomonadota</taxon>
        <taxon>Gammaproteobacteria</taxon>
        <taxon>Pseudomonadales</taxon>
        <taxon>Pseudomonadaceae</taxon>
        <taxon>Pseudomonas</taxon>
    </lineage>
</organism>
<evidence type="ECO:0000313" key="2">
    <source>
        <dbReference type="Proteomes" id="UP000637061"/>
    </source>
</evidence>
<accession>A0A8I1EJZ8</accession>
<comment type="caution">
    <text evidence="1">The sequence shown here is derived from an EMBL/GenBank/DDBJ whole genome shotgun (WGS) entry which is preliminary data.</text>
</comment>
<evidence type="ECO:0000313" key="1">
    <source>
        <dbReference type="EMBL" id="MBI6888345.1"/>
    </source>
</evidence>
<protein>
    <submittedName>
        <fullName evidence="1">RHS repeat-associated core domain-containing protein</fullName>
    </submittedName>
</protein>
<reference evidence="1" key="1">
    <citation type="submission" date="2020-12" db="EMBL/GenBank/DDBJ databases">
        <title>Enhanced detection system for hospital associated transmission using whole genome sequencing surveillance.</title>
        <authorList>
            <person name="Harrison L.H."/>
            <person name="Van Tyne D."/>
            <person name="Marsh J.W."/>
            <person name="Griffith M.P."/>
            <person name="Snyder D.J."/>
            <person name="Cooper V.S."/>
            <person name="Mustapha M."/>
        </authorList>
    </citation>
    <scope>NUCLEOTIDE SEQUENCE</scope>
    <source>
        <strain evidence="1">PSB00042</strain>
    </source>
</reference>